<gene>
    <name evidence="2" type="ORF">GOODEAATRI_016233</name>
</gene>
<feature type="region of interest" description="Disordered" evidence="1">
    <location>
        <begin position="269"/>
        <end position="335"/>
    </location>
</feature>
<evidence type="ECO:0000256" key="1">
    <source>
        <dbReference type="SAM" id="MobiDB-lite"/>
    </source>
</evidence>
<name>A0ABV0MI98_9TELE</name>
<evidence type="ECO:0000313" key="3">
    <source>
        <dbReference type="Proteomes" id="UP001476798"/>
    </source>
</evidence>
<dbReference type="PANTHER" id="PTHR22772">
    <property type="entry name" value="NOVEL ZZ TYPE ZINC FINGER DOMAIN CONTAINING PROTEIN"/>
    <property type="match status" value="1"/>
</dbReference>
<dbReference type="PANTHER" id="PTHR22772:SF4">
    <property type="entry name" value="ZINC FINGER ZZ-TYPE AND EF-HAND DOMAIN-CONTAINING PROTEIN 1"/>
    <property type="match status" value="1"/>
</dbReference>
<feature type="region of interest" description="Disordered" evidence="1">
    <location>
        <begin position="239"/>
        <end position="258"/>
    </location>
</feature>
<comment type="caution">
    <text evidence="2">The sequence shown here is derived from an EMBL/GenBank/DDBJ whole genome shotgun (WGS) entry which is preliminary data.</text>
</comment>
<reference evidence="2 3" key="1">
    <citation type="submission" date="2021-06" db="EMBL/GenBank/DDBJ databases">
        <authorList>
            <person name="Palmer J.M."/>
        </authorList>
    </citation>
    <scope>NUCLEOTIDE SEQUENCE [LARGE SCALE GENOMIC DNA]</scope>
    <source>
        <strain evidence="2 3">GA_2019</strain>
        <tissue evidence="2">Muscle</tissue>
    </source>
</reference>
<proteinExistence type="predicted"/>
<dbReference type="Proteomes" id="UP001476798">
    <property type="component" value="Unassembled WGS sequence"/>
</dbReference>
<keyword evidence="3" id="KW-1185">Reference proteome</keyword>
<accession>A0ABV0MI98</accession>
<protein>
    <submittedName>
        <fullName evidence="2">Uncharacterized protein</fullName>
    </submittedName>
</protein>
<dbReference type="EMBL" id="JAHRIO010001241">
    <property type="protein sequence ID" value="MEQ2158828.1"/>
    <property type="molecule type" value="Genomic_DNA"/>
</dbReference>
<feature type="compositionally biased region" description="Low complexity" evidence="1">
    <location>
        <begin position="289"/>
        <end position="304"/>
    </location>
</feature>
<sequence length="388" mass="43179">MESPHNYENSRHETTVFACPGATSFEKVTFDAGPQLQFLFHSDSSNNEWGYKFTVTALGLPDITISWMSDLQLLVARLMGRLASRTLALKSPYEIRSVKELQPGKMSHVQASPLWKPILRHGLCETRETNPTKKAPNQTDTSTFGEISAFLEDFARWNPSQEPSDHRAELMRTLVQACRKHPMSNEIVAGSKTDQAVNAIWAAMVYHTPALNQALKAYAEMCIEKSLLLIRFAPSSIKSCQGGDSSKAKEGSFGPLLRSSSISEGDFQPISSLGQCPGLPDEASDARPEQSQLSNSQPPNSSSSEHSRRGHRDSTENLSSHPPEPASPSTFPRKVPFSRSRLRLLSYRSIEESHMTPSVKERHPILKHILNFMKDQALTTARYIKVIC</sequence>
<organism evidence="2 3">
    <name type="scientific">Goodea atripinnis</name>
    <dbReference type="NCBI Taxonomy" id="208336"/>
    <lineage>
        <taxon>Eukaryota</taxon>
        <taxon>Metazoa</taxon>
        <taxon>Chordata</taxon>
        <taxon>Craniata</taxon>
        <taxon>Vertebrata</taxon>
        <taxon>Euteleostomi</taxon>
        <taxon>Actinopterygii</taxon>
        <taxon>Neopterygii</taxon>
        <taxon>Teleostei</taxon>
        <taxon>Neoteleostei</taxon>
        <taxon>Acanthomorphata</taxon>
        <taxon>Ovalentaria</taxon>
        <taxon>Atherinomorphae</taxon>
        <taxon>Cyprinodontiformes</taxon>
        <taxon>Goodeidae</taxon>
        <taxon>Goodea</taxon>
    </lineage>
</organism>
<evidence type="ECO:0000313" key="2">
    <source>
        <dbReference type="EMBL" id="MEQ2158828.1"/>
    </source>
</evidence>
<dbReference type="InterPro" id="IPR040099">
    <property type="entry name" value="ZZEF1"/>
</dbReference>